<protein>
    <submittedName>
        <fullName evidence="2">Uncharacterized protein</fullName>
    </submittedName>
</protein>
<feature type="region of interest" description="Disordered" evidence="1">
    <location>
        <begin position="148"/>
        <end position="192"/>
    </location>
</feature>
<dbReference type="Proteomes" id="UP000199365">
    <property type="component" value="Unassembled WGS sequence"/>
</dbReference>
<evidence type="ECO:0000256" key="1">
    <source>
        <dbReference type="SAM" id="MobiDB-lite"/>
    </source>
</evidence>
<gene>
    <name evidence="2" type="ORF">SAMN05445850_7160</name>
</gene>
<keyword evidence="3" id="KW-1185">Reference proteome</keyword>
<evidence type="ECO:0000313" key="3">
    <source>
        <dbReference type="Proteomes" id="UP000199365"/>
    </source>
</evidence>
<accession>A0A1H1KEF2</accession>
<dbReference type="STRING" id="157910.SAMN05445850_7160"/>
<reference evidence="3" key="1">
    <citation type="submission" date="2016-10" db="EMBL/GenBank/DDBJ databases">
        <authorList>
            <person name="Varghese N."/>
            <person name="Submissions S."/>
        </authorList>
    </citation>
    <scope>NUCLEOTIDE SEQUENCE [LARGE SCALE GENOMIC DNA]</scope>
    <source>
        <strain evidence="3">DUS833</strain>
    </source>
</reference>
<dbReference type="EMBL" id="FNKX01000003">
    <property type="protein sequence ID" value="SDR60155.1"/>
    <property type="molecule type" value="Genomic_DNA"/>
</dbReference>
<sequence>MLRPGSCARFLAHLSSGESGPLILKAVIRMAGSPEKRTFVAERLRVGHRPEPTFADQISAAVAYRFADFYKLASANVSFLCPSNESYRPVQTFHSPIADGLKGMPSKVRQIVNAFFDMIARDIRVDPGVSVGVRDSHNFWPEIPCATKRKKGPNNISPTDRGDDFDHLHNRRGGQPFTRRRIDGSPTHMGKPVVRRVDANGVDSKSCHIYLHHPDKGMCALCAASFAGDQQDRS</sequence>
<name>A0A1H1KEF2_9BURK</name>
<organism evidence="2 3">
    <name type="scientific">Paraburkholderia tuberum</name>
    <dbReference type="NCBI Taxonomy" id="157910"/>
    <lineage>
        <taxon>Bacteria</taxon>
        <taxon>Pseudomonadati</taxon>
        <taxon>Pseudomonadota</taxon>
        <taxon>Betaproteobacteria</taxon>
        <taxon>Burkholderiales</taxon>
        <taxon>Burkholderiaceae</taxon>
        <taxon>Paraburkholderia</taxon>
    </lineage>
</organism>
<proteinExistence type="predicted"/>
<dbReference type="AlphaFoldDB" id="A0A1H1KEF2"/>
<evidence type="ECO:0000313" key="2">
    <source>
        <dbReference type="EMBL" id="SDR60155.1"/>
    </source>
</evidence>